<dbReference type="InterPro" id="IPR006439">
    <property type="entry name" value="HAD-SF_hydro_IA"/>
</dbReference>
<dbReference type="SFLD" id="SFLDG01135">
    <property type="entry name" value="C1.5.6:_HAD__Beta-PGM__Phospha"/>
    <property type="match status" value="1"/>
</dbReference>
<proteinExistence type="predicted"/>
<evidence type="ECO:0000313" key="2">
    <source>
        <dbReference type="Proteomes" id="UP001486565"/>
    </source>
</evidence>
<dbReference type="InterPro" id="IPR023214">
    <property type="entry name" value="HAD_sf"/>
</dbReference>
<dbReference type="SFLD" id="SFLDG01129">
    <property type="entry name" value="C1.5:_HAD__Beta-PGM__Phosphata"/>
    <property type="match status" value="1"/>
</dbReference>
<keyword evidence="2" id="KW-1185">Reference proteome</keyword>
<keyword evidence="1" id="KW-0378">Hydrolase</keyword>
<reference evidence="1 2" key="1">
    <citation type="submission" date="2023-03" db="EMBL/GenBank/DDBJ databases">
        <title>Novel Species.</title>
        <authorList>
            <person name="Ma S."/>
        </authorList>
    </citation>
    <scope>NUCLEOTIDE SEQUENCE [LARGE SCALE GENOMIC DNA]</scope>
    <source>
        <strain evidence="1 2">LIND6LT2</strain>
    </source>
</reference>
<dbReference type="InterPro" id="IPR050155">
    <property type="entry name" value="HAD-like_hydrolase_sf"/>
</dbReference>
<dbReference type="Gene3D" id="1.10.150.240">
    <property type="entry name" value="Putative phosphatase, domain 2"/>
    <property type="match status" value="1"/>
</dbReference>
<dbReference type="InterPro" id="IPR036412">
    <property type="entry name" value="HAD-like_sf"/>
</dbReference>
<dbReference type="InterPro" id="IPR041492">
    <property type="entry name" value="HAD_2"/>
</dbReference>
<dbReference type="PANTHER" id="PTHR43434">
    <property type="entry name" value="PHOSPHOGLYCOLATE PHOSPHATASE"/>
    <property type="match status" value="1"/>
</dbReference>
<organism evidence="1 2">
    <name type="scientific">Defluviitalea saccharophila</name>
    <dbReference type="NCBI Taxonomy" id="879970"/>
    <lineage>
        <taxon>Bacteria</taxon>
        <taxon>Bacillati</taxon>
        <taxon>Bacillota</taxon>
        <taxon>Clostridia</taxon>
        <taxon>Lachnospirales</taxon>
        <taxon>Defluviitaleaceae</taxon>
        <taxon>Defluviitalea</taxon>
    </lineage>
</organism>
<name>A0ABZ2Y821_9FIRM</name>
<protein>
    <submittedName>
        <fullName evidence="1">HAD family hydrolase</fullName>
    </submittedName>
</protein>
<dbReference type="SUPFAM" id="SSF56784">
    <property type="entry name" value="HAD-like"/>
    <property type="match status" value="1"/>
</dbReference>
<dbReference type="Pfam" id="PF13419">
    <property type="entry name" value="HAD_2"/>
    <property type="match status" value="1"/>
</dbReference>
<dbReference type="Proteomes" id="UP001486565">
    <property type="component" value="Chromosome"/>
</dbReference>
<gene>
    <name evidence="1" type="ORF">QBE51_03520</name>
</gene>
<evidence type="ECO:0000313" key="1">
    <source>
        <dbReference type="EMBL" id="WZL70609.1"/>
    </source>
</evidence>
<dbReference type="RefSeq" id="WP_341877571.1">
    <property type="nucleotide sequence ID" value="NZ_CP121687.1"/>
</dbReference>
<dbReference type="NCBIfam" id="TIGR01549">
    <property type="entry name" value="HAD-SF-IA-v1"/>
    <property type="match status" value="1"/>
</dbReference>
<sequence>MYNCIIFDIDGTLIDNETADLLSLQRVVYEELNKNLSLDELRFSLGIPSEISLRQLGINNISEACIKWNKYFKEYFQHVKIFDGIKETLMKLNQMEILTGIVTSKTKEEFLNDFIPMGLKDYFKIVVCADDTEKHKPHPDPILHFLKQSGADQSKAIYIGDTKYDMECASGAGIDFALALWGAKSSTGIKANYILEHPKQILELINAPMA</sequence>
<accession>A0ABZ2Y821</accession>
<dbReference type="Gene3D" id="3.40.50.1000">
    <property type="entry name" value="HAD superfamily/HAD-like"/>
    <property type="match status" value="1"/>
</dbReference>
<dbReference type="InterPro" id="IPR023198">
    <property type="entry name" value="PGP-like_dom2"/>
</dbReference>
<dbReference type="EMBL" id="CP121687">
    <property type="protein sequence ID" value="WZL70609.1"/>
    <property type="molecule type" value="Genomic_DNA"/>
</dbReference>
<dbReference type="GO" id="GO:0016787">
    <property type="term" value="F:hydrolase activity"/>
    <property type="evidence" value="ECO:0007669"/>
    <property type="project" value="UniProtKB-KW"/>
</dbReference>
<dbReference type="SFLD" id="SFLDS00003">
    <property type="entry name" value="Haloacid_Dehalogenase"/>
    <property type="match status" value="1"/>
</dbReference>
<dbReference type="PANTHER" id="PTHR43434:SF26">
    <property type="entry name" value="PYROPHOSPHATASE PPAX"/>
    <property type="match status" value="1"/>
</dbReference>